<gene>
    <name evidence="2" type="ORF">LUZ62_035455</name>
</gene>
<dbReference type="EMBL" id="JAMFTS010000002">
    <property type="protein sequence ID" value="KAJ4784209.1"/>
    <property type="molecule type" value="Genomic_DNA"/>
</dbReference>
<accession>A0AAV8EY33</accession>
<sequence>MGLFSFPFLSFCLFHLKCHAASLICYWKSTALFVMERLKHLVPDELKQAIAGSTCETLSVTCAGLLEFLLPLPEFQQVISELTDLEIALCRKNESRALDLKLQGNECFSKGNFTQAISFYSQALRYAPLHTESKDLNLVATLYVNRASSMHKSGLLEECLRDCNRAITVKPNYAKAWYRRGKVNESLQKHKDAIYDLEVALNTETTTSGKKSINQGLEILRMRVDSASMVEPSEYDVEVKDAVARDVSTLCVEAPTKGRGMASPNDIQPATLIHAEDPLAAIVTKPCRGTHCHFCFNGVPADSVFCPSCIIPIYCSENCLAQSTGDISYSNSAYSLARCNLSQDVLNHVADVISENGIRCKGVPEHKHECGGAHWTAVLPTDVVLAGRIVAKEMEGKRLSGVNYNLIDSLDLLHHYELVPPNERLELHIYAIVLCYCMNSYYKSDFQSTEVNISQLVLLLCLIKINSMAIVHVSSTDSLDKILSPSINVKTSCIEQVRVGQAIYSTGSLFNHSCQPNINSYFLSRTLFVRTTELVPSWTPLELSYGPQVGEMDIVERQRLLKEQYMFICECSGCSGLNFSDLVINSFSCQNSRCHGVVLENITLKILEDNSVQALVGASLVSNLLLPASGSDKSIEEVAHKLFQKSKIGSCIHPGCCLNCNAYLDLDSVNANLSEATLNMTRLADSLDRALDCLAKIKSMRHQHSKTVAQAEDSIAEIFVNNGNLEHAIKHCKMSIQILEKLYHPNHIAIGHELIKLASLQLSVCHAASASDTIKRVETIFSLYYGAHAAKLFPYVNMLRQQTLDYQTSCNLRISA</sequence>
<feature type="chain" id="PRO_5043529772" evidence="1">
    <location>
        <begin position="21"/>
        <end position="816"/>
    </location>
</feature>
<dbReference type="InterPro" id="IPR046341">
    <property type="entry name" value="SET_dom_sf"/>
</dbReference>
<keyword evidence="1" id="KW-0732">Signal</keyword>
<dbReference type="InterPro" id="IPR019734">
    <property type="entry name" value="TPR_rpt"/>
</dbReference>
<dbReference type="Proteomes" id="UP001140206">
    <property type="component" value="Chromosome 2"/>
</dbReference>
<evidence type="ECO:0000256" key="1">
    <source>
        <dbReference type="SAM" id="SignalP"/>
    </source>
</evidence>
<comment type="caution">
    <text evidence="2">The sequence shown here is derived from an EMBL/GenBank/DDBJ whole genome shotgun (WGS) entry which is preliminary data.</text>
</comment>
<dbReference type="AlphaFoldDB" id="A0AAV8EY33"/>
<name>A0AAV8EY33_9POAL</name>
<reference evidence="2" key="1">
    <citation type="submission" date="2022-08" db="EMBL/GenBank/DDBJ databases">
        <authorList>
            <person name="Marques A."/>
        </authorList>
    </citation>
    <scope>NUCLEOTIDE SEQUENCE</scope>
    <source>
        <strain evidence="2">RhyPub2mFocal</strain>
        <tissue evidence="2">Leaves</tissue>
    </source>
</reference>
<keyword evidence="3" id="KW-1185">Reference proteome</keyword>
<dbReference type="SUPFAM" id="SSF48452">
    <property type="entry name" value="TPR-like"/>
    <property type="match status" value="1"/>
</dbReference>
<dbReference type="SUPFAM" id="SSF82199">
    <property type="entry name" value="SET domain"/>
    <property type="match status" value="1"/>
</dbReference>
<evidence type="ECO:0000313" key="3">
    <source>
        <dbReference type="Proteomes" id="UP001140206"/>
    </source>
</evidence>
<dbReference type="InterPro" id="IPR011990">
    <property type="entry name" value="TPR-like_helical_dom_sf"/>
</dbReference>
<dbReference type="PANTHER" id="PTHR47337:SF1">
    <property type="entry name" value="TETRATRICOPEPTIDE REPEAT (TPR)-LIKE SUPERFAMILY PROTEIN"/>
    <property type="match status" value="1"/>
</dbReference>
<feature type="signal peptide" evidence="1">
    <location>
        <begin position="1"/>
        <end position="20"/>
    </location>
</feature>
<evidence type="ECO:0000313" key="2">
    <source>
        <dbReference type="EMBL" id="KAJ4784209.1"/>
    </source>
</evidence>
<dbReference type="Gene3D" id="2.170.270.10">
    <property type="entry name" value="SET domain"/>
    <property type="match status" value="1"/>
</dbReference>
<dbReference type="PANTHER" id="PTHR47337">
    <property type="entry name" value="TETRATRICOPEPTIDE REPEAT (TPR)-LIKE SUPERFAMILY PROTEIN"/>
    <property type="match status" value="1"/>
</dbReference>
<dbReference type="Gene3D" id="1.25.40.10">
    <property type="entry name" value="Tetratricopeptide repeat domain"/>
    <property type="match status" value="2"/>
</dbReference>
<dbReference type="SMART" id="SM00028">
    <property type="entry name" value="TPR"/>
    <property type="match status" value="4"/>
</dbReference>
<protein>
    <submittedName>
        <fullName evidence="2">Tetratricopeptide repeat (TPR)-like superfamily protein</fullName>
    </submittedName>
</protein>
<organism evidence="2 3">
    <name type="scientific">Rhynchospora pubera</name>
    <dbReference type="NCBI Taxonomy" id="906938"/>
    <lineage>
        <taxon>Eukaryota</taxon>
        <taxon>Viridiplantae</taxon>
        <taxon>Streptophyta</taxon>
        <taxon>Embryophyta</taxon>
        <taxon>Tracheophyta</taxon>
        <taxon>Spermatophyta</taxon>
        <taxon>Magnoliopsida</taxon>
        <taxon>Liliopsida</taxon>
        <taxon>Poales</taxon>
        <taxon>Cyperaceae</taxon>
        <taxon>Cyperoideae</taxon>
        <taxon>Rhynchosporeae</taxon>
        <taxon>Rhynchospora</taxon>
    </lineage>
</organism>
<proteinExistence type="predicted"/>